<accession>W7T1W5</accession>
<dbReference type="Proteomes" id="UP000019335">
    <property type="component" value="Unassembled WGS sequence"/>
</dbReference>
<protein>
    <submittedName>
        <fullName evidence="2">Uncharacterized protein</fullName>
    </submittedName>
</protein>
<evidence type="ECO:0000313" key="2">
    <source>
        <dbReference type="EMBL" id="EWM20747.1"/>
    </source>
</evidence>
<feature type="compositionally biased region" description="Basic and acidic residues" evidence="1">
    <location>
        <begin position="101"/>
        <end position="116"/>
    </location>
</feature>
<sequence>MPSFPRLPVSHPPFLLTCTYPALPPSLPPSLPPPRLPPGPSGALRGRDGHPQAPQAPGERPALPLVLHLALLPFLLRDHASLFRKPCPSSVHGRGGAGGQEGRREGRLWDSLRCDT</sequence>
<name>W7T1W5_9STRA</name>
<proteinExistence type="predicted"/>
<dbReference type="AlphaFoldDB" id="W7T1W5"/>
<comment type="caution">
    <text evidence="2">The sequence shown here is derived from an EMBL/GenBank/DDBJ whole genome shotgun (WGS) entry which is preliminary data.</text>
</comment>
<reference evidence="2 3" key="1">
    <citation type="journal article" date="2014" name="Mol. Plant">
        <title>Chromosome Scale Genome Assembly and Transcriptome Profiling of Nannochloropsis gaditana in Nitrogen Depletion.</title>
        <authorList>
            <person name="Corteggiani Carpinelli E."/>
            <person name="Telatin A."/>
            <person name="Vitulo N."/>
            <person name="Forcato C."/>
            <person name="D'Angelo M."/>
            <person name="Schiavon R."/>
            <person name="Vezzi A."/>
            <person name="Giacometti G.M."/>
            <person name="Morosinotto T."/>
            <person name="Valle G."/>
        </authorList>
    </citation>
    <scope>NUCLEOTIDE SEQUENCE [LARGE SCALE GENOMIC DNA]</scope>
    <source>
        <strain evidence="2 3">B-31</strain>
    </source>
</reference>
<evidence type="ECO:0000313" key="3">
    <source>
        <dbReference type="Proteomes" id="UP000019335"/>
    </source>
</evidence>
<feature type="region of interest" description="Disordered" evidence="1">
    <location>
        <begin position="86"/>
        <end position="116"/>
    </location>
</feature>
<feature type="compositionally biased region" description="Pro residues" evidence="1">
    <location>
        <begin position="26"/>
        <end position="40"/>
    </location>
</feature>
<keyword evidence="3" id="KW-1185">Reference proteome</keyword>
<evidence type="ECO:0000256" key="1">
    <source>
        <dbReference type="SAM" id="MobiDB-lite"/>
    </source>
</evidence>
<feature type="region of interest" description="Disordered" evidence="1">
    <location>
        <begin position="26"/>
        <end position="60"/>
    </location>
</feature>
<gene>
    <name evidence="2" type="ORF">Naga_102872g1</name>
</gene>
<organism evidence="2 3">
    <name type="scientific">Nannochloropsis gaditana</name>
    <dbReference type="NCBI Taxonomy" id="72520"/>
    <lineage>
        <taxon>Eukaryota</taxon>
        <taxon>Sar</taxon>
        <taxon>Stramenopiles</taxon>
        <taxon>Ochrophyta</taxon>
        <taxon>Eustigmatophyceae</taxon>
        <taxon>Eustigmatales</taxon>
        <taxon>Monodopsidaceae</taxon>
        <taxon>Nannochloropsis</taxon>
    </lineage>
</organism>
<dbReference type="EMBL" id="AZIL01002834">
    <property type="protein sequence ID" value="EWM20747.1"/>
    <property type="molecule type" value="Genomic_DNA"/>
</dbReference>